<feature type="transmembrane region" description="Helical" evidence="1">
    <location>
        <begin position="61"/>
        <end position="80"/>
    </location>
</feature>
<feature type="transmembrane region" description="Helical" evidence="1">
    <location>
        <begin position="163"/>
        <end position="180"/>
    </location>
</feature>
<organism evidence="2 3">
    <name type="scientific">Cohnella zeiphila</name>
    <dbReference type="NCBI Taxonomy" id="2761120"/>
    <lineage>
        <taxon>Bacteria</taxon>
        <taxon>Bacillati</taxon>
        <taxon>Bacillota</taxon>
        <taxon>Bacilli</taxon>
        <taxon>Bacillales</taxon>
        <taxon>Paenibacillaceae</taxon>
        <taxon>Cohnella</taxon>
    </lineage>
</organism>
<feature type="transmembrane region" description="Helical" evidence="1">
    <location>
        <begin position="101"/>
        <end position="127"/>
    </location>
</feature>
<evidence type="ECO:0000256" key="1">
    <source>
        <dbReference type="SAM" id="Phobius"/>
    </source>
</evidence>
<dbReference type="Proteomes" id="UP000564644">
    <property type="component" value="Unassembled WGS sequence"/>
</dbReference>
<proteinExistence type="predicted"/>
<evidence type="ECO:0000313" key="2">
    <source>
        <dbReference type="EMBL" id="MBB6729451.1"/>
    </source>
</evidence>
<reference evidence="2 3" key="1">
    <citation type="submission" date="2020-08" db="EMBL/GenBank/DDBJ databases">
        <title>Cohnella phylogeny.</title>
        <authorList>
            <person name="Dunlap C."/>
        </authorList>
    </citation>
    <scope>NUCLEOTIDE SEQUENCE [LARGE SCALE GENOMIC DNA]</scope>
    <source>
        <strain evidence="2 3">CBP 2801</strain>
    </source>
</reference>
<evidence type="ECO:0000313" key="3">
    <source>
        <dbReference type="Proteomes" id="UP000564644"/>
    </source>
</evidence>
<keyword evidence="1" id="KW-0812">Transmembrane</keyword>
<dbReference type="AlphaFoldDB" id="A0A7X0SGB6"/>
<evidence type="ECO:0008006" key="4">
    <source>
        <dbReference type="Google" id="ProtNLM"/>
    </source>
</evidence>
<protein>
    <recommendedName>
        <fullName evidence="4">Ferric oxidoreductase domain-containing protein</fullName>
    </recommendedName>
</protein>
<comment type="caution">
    <text evidence="2">The sequence shown here is derived from an EMBL/GenBank/DDBJ whole genome shotgun (WGS) entry which is preliminary data.</text>
</comment>
<sequence>MNEKKPAARQSWIPAKERKWVFAFLALAFVLVAYGLWKMLYDVSTGWHSPPFKESFQSYGSVARILLFAVLALYPFMLAMKKRMFDRWTGVKKMAIRLLKWVRHFHAPLAIAAIGLIALHVVGALLYGIRFDFTDVSGLAAAAVLIGVPVAGIFRYRRLDRKWHLRLGLLFGALFLIHAFL</sequence>
<name>A0A7X0SGB6_9BACL</name>
<gene>
    <name evidence="2" type="ORF">H7C18_00890</name>
</gene>
<dbReference type="EMBL" id="JACJVO010000001">
    <property type="protein sequence ID" value="MBB6729451.1"/>
    <property type="molecule type" value="Genomic_DNA"/>
</dbReference>
<accession>A0A7X0SGB6</accession>
<feature type="transmembrane region" description="Helical" evidence="1">
    <location>
        <begin position="139"/>
        <end position="156"/>
    </location>
</feature>
<feature type="transmembrane region" description="Helical" evidence="1">
    <location>
        <begin position="20"/>
        <end position="41"/>
    </location>
</feature>
<keyword evidence="1" id="KW-0472">Membrane</keyword>
<keyword evidence="1" id="KW-1133">Transmembrane helix</keyword>
<dbReference type="RefSeq" id="WP_185127117.1">
    <property type="nucleotide sequence ID" value="NZ_JACJVO010000001.1"/>
</dbReference>
<keyword evidence="3" id="KW-1185">Reference proteome</keyword>